<protein>
    <submittedName>
        <fullName evidence="3">PepSY domain-containing protein</fullName>
    </submittedName>
</protein>
<feature type="transmembrane region" description="Helical" evidence="1">
    <location>
        <begin position="15"/>
        <end position="39"/>
    </location>
</feature>
<evidence type="ECO:0000313" key="3">
    <source>
        <dbReference type="EMBL" id="MBD9354355.1"/>
    </source>
</evidence>
<evidence type="ECO:0000256" key="1">
    <source>
        <dbReference type="SAM" id="Phobius"/>
    </source>
</evidence>
<feature type="domain" description="PepSY" evidence="2">
    <location>
        <begin position="262"/>
        <end position="323"/>
    </location>
</feature>
<organism evidence="3 4">
    <name type="scientific">Methylomonas albis</name>
    <dbReference type="NCBI Taxonomy" id="1854563"/>
    <lineage>
        <taxon>Bacteria</taxon>
        <taxon>Pseudomonadati</taxon>
        <taxon>Pseudomonadota</taxon>
        <taxon>Gammaproteobacteria</taxon>
        <taxon>Methylococcales</taxon>
        <taxon>Methylococcaceae</taxon>
        <taxon>Methylomonas</taxon>
    </lineage>
</organism>
<name>A0ABR9CUR3_9GAMM</name>
<sequence length="392" mass="44309">MVLSLQSRRKFWLKVHFYLGLFAGAIFVLIGLSGSLLAFEYPLDEWLNPGLMTAPTTEEHKNLLPLDEIVRAGLNALPADGKAGAIGFPRYSDLTYELWFEQPSPNAQHFESHQLFINPYTGKVNGQRLKVDFQRGWRGPLMDVILRLHYSLALGSLGMNAVGFIGLGLLFSLLSGLILWWPLSGKYRKALTIKRNASAERRNFDLHKTFGFYSAIILLFLTLSGVFLIFPDYGRILVNIFSPVSEAYPSYQSDTDQGGKTPLSLAQVIAITDALFPDGEYRWIGFPMDQRGVYHVGKRAADAINSRQPYRQLWIDQYSGKIIHTREAVTRSSGDIFIEWLYPLHTGEAFGLIGQSMIFLMGLLPLLLYVTGVIRWRQKRRAGQNIRKDSTV</sequence>
<dbReference type="Pfam" id="PF03929">
    <property type="entry name" value="PepSY_TM"/>
    <property type="match status" value="1"/>
</dbReference>
<dbReference type="Proteomes" id="UP000652176">
    <property type="component" value="Unassembled WGS sequence"/>
</dbReference>
<gene>
    <name evidence="3" type="ORF">IE877_00370</name>
</gene>
<dbReference type="PANTHER" id="PTHR34219">
    <property type="entry name" value="IRON-REGULATED INNER MEMBRANE PROTEIN-RELATED"/>
    <property type="match status" value="1"/>
</dbReference>
<reference evidence="3 4" key="1">
    <citation type="submission" date="2020-09" db="EMBL/GenBank/DDBJ databases">
        <title>Methylomonas albis sp. nov. and Methylomonas fluvii sp. nov.: Two cold-adapted methanotrophs from the River Elbe and an amended description of Methylovulum psychrotolerans strain Eb1.</title>
        <authorList>
            <person name="Bussmann I.K."/>
            <person name="Klings K.-W."/>
            <person name="Warnstedt J."/>
            <person name="Hoppert M."/>
            <person name="Saborowski A."/>
            <person name="Horn F."/>
            <person name="Liebner S."/>
        </authorList>
    </citation>
    <scope>NUCLEOTIDE SEQUENCE [LARGE SCALE GENOMIC DNA]</scope>
    <source>
        <strain evidence="3 4">EbA</strain>
    </source>
</reference>
<keyword evidence="1" id="KW-1133">Transmembrane helix</keyword>
<dbReference type="InterPro" id="IPR005625">
    <property type="entry name" value="PepSY-ass_TM"/>
</dbReference>
<feature type="transmembrane region" description="Helical" evidence="1">
    <location>
        <begin position="349"/>
        <end position="371"/>
    </location>
</feature>
<dbReference type="InterPro" id="IPR025711">
    <property type="entry name" value="PepSY"/>
</dbReference>
<keyword evidence="4" id="KW-1185">Reference proteome</keyword>
<dbReference type="EMBL" id="JACXSS010000001">
    <property type="protein sequence ID" value="MBD9354355.1"/>
    <property type="molecule type" value="Genomic_DNA"/>
</dbReference>
<keyword evidence="1" id="KW-0812">Transmembrane</keyword>
<feature type="transmembrane region" description="Helical" evidence="1">
    <location>
        <begin position="210"/>
        <end position="230"/>
    </location>
</feature>
<evidence type="ECO:0000313" key="4">
    <source>
        <dbReference type="Proteomes" id="UP000652176"/>
    </source>
</evidence>
<keyword evidence="1" id="KW-0472">Membrane</keyword>
<dbReference type="Pfam" id="PF03413">
    <property type="entry name" value="PepSY"/>
    <property type="match status" value="1"/>
</dbReference>
<evidence type="ECO:0000259" key="2">
    <source>
        <dbReference type="Pfam" id="PF03413"/>
    </source>
</evidence>
<dbReference type="RefSeq" id="WP_192372192.1">
    <property type="nucleotide sequence ID" value="NZ_CAJHIV010000001.1"/>
</dbReference>
<feature type="transmembrane region" description="Helical" evidence="1">
    <location>
        <begin position="161"/>
        <end position="181"/>
    </location>
</feature>
<accession>A0ABR9CUR3</accession>
<proteinExistence type="predicted"/>
<comment type="caution">
    <text evidence="3">The sequence shown here is derived from an EMBL/GenBank/DDBJ whole genome shotgun (WGS) entry which is preliminary data.</text>
</comment>